<reference evidence="1" key="1">
    <citation type="submission" date="2022-09" db="EMBL/GenBank/DDBJ databases">
        <title>Interaction between co-microsymbionts with complementary sets of symbiotic genes in legume-rhizobium systems.</title>
        <authorList>
            <person name="Safronova V."/>
            <person name="Sazanova A."/>
            <person name="Afonin A."/>
            <person name="Chirak E."/>
        </authorList>
    </citation>
    <scope>NUCLEOTIDE SEQUENCE</scope>
    <source>
        <strain evidence="1">A18/3m</strain>
    </source>
</reference>
<name>A0ACD4CX83_9HYPH</name>
<evidence type="ECO:0000313" key="2">
    <source>
        <dbReference type="Proteomes" id="UP001061991"/>
    </source>
</evidence>
<proteinExistence type="predicted"/>
<keyword evidence="2" id="KW-1185">Reference proteome</keyword>
<evidence type="ECO:0000313" key="1">
    <source>
        <dbReference type="EMBL" id="UXN58222.1"/>
    </source>
</evidence>
<dbReference type="Proteomes" id="UP001061991">
    <property type="component" value="Plasmid p_unnamed2"/>
</dbReference>
<sequence>MFAPYQLIRAARVALDLRQDELSERAGVSTRAVRQIENGHPVARSTMEQVQGALEEMGVTFVRGGKGYGPGMRLPTSIVARQKFNPC</sequence>
<organism evidence="1 2">
    <name type="scientific">Phyllobacterium zundukense</name>
    <dbReference type="NCBI Taxonomy" id="1867719"/>
    <lineage>
        <taxon>Bacteria</taxon>
        <taxon>Pseudomonadati</taxon>
        <taxon>Pseudomonadota</taxon>
        <taxon>Alphaproteobacteria</taxon>
        <taxon>Hyphomicrobiales</taxon>
        <taxon>Phyllobacteriaceae</taxon>
        <taxon>Phyllobacterium</taxon>
    </lineage>
</organism>
<protein>
    <submittedName>
        <fullName evidence="1">Helix-turn-helix domain-containing protein</fullName>
    </submittedName>
</protein>
<keyword evidence="1" id="KW-0614">Plasmid</keyword>
<gene>
    <name evidence="1" type="ORF">N8E88_05230</name>
</gene>
<accession>A0ACD4CX83</accession>
<dbReference type="EMBL" id="CP104971">
    <property type="protein sequence ID" value="UXN58222.1"/>
    <property type="molecule type" value="Genomic_DNA"/>
</dbReference>
<geneLocation type="plasmid" evidence="1 2">
    <name>p_unnamed2</name>
</geneLocation>